<dbReference type="AlphaFoldDB" id="A0A371GPK7"/>
<dbReference type="OrthoDB" id="1749627at2759"/>
<feature type="non-terminal residue" evidence="2">
    <location>
        <position position="1"/>
    </location>
</feature>
<protein>
    <recommendedName>
        <fullName evidence="1">Retrotransposon gag domain-containing protein</fullName>
    </recommendedName>
</protein>
<accession>A0A371GPK7</accession>
<sequence>MTNTTPNSGTRAPAMQLLGDRRLRCSLDEGHQQALRAHAPRKAPRVRQHPFVDRIIETPYQKGRGMHLDKYDDTINPNKNLANYITQYTQLLANSIDSFETLKKRFDTQYLTSRPHHLTSMVLVNLRQGESKSLCSFMAHFSNVSMKIRNHNLEVVLHSIIMALKLGPFPDNLYKLSPKDMDNLKTRASGYI</sequence>
<organism evidence="2 3">
    <name type="scientific">Mucuna pruriens</name>
    <name type="common">Velvet bean</name>
    <name type="synonym">Dolichos pruriens</name>
    <dbReference type="NCBI Taxonomy" id="157652"/>
    <lineage>
        <taxon>Eukaryota</taxon>
        <taxon>Viridiplantae</taxon>
        <taxon>Streptophyta</taxon>
        <taxon>Embryophyta</taxon>
        <taxon>Tracheophyta</taxon>
        <taxon>Spermatophyta</taxon>
        <taxon>Magnoliopsida</taxon>
        <taxon>eudicotyledons</taxon>
        <taxon>Gunneridae</taxon>
        <taxon>Pentapetalae</taxon>
        <taxon>rosids</taxon>
        <taxon>fabids</taxon>
        <taxon>Fabales</taxon>
        <taxon>Fabaceae</taxon>
        <taxon>Papilionoideae</taxon>
        <taxon>50 kb inversion clade</taxon>
        <taxon>NPAAA clade</taxon>
        <taxon>indigoferoid/millettioid clade</taxon>
        <taxon>Phaseoleae</taxon>
        <taxon>Mucuna</taxon>
    </lineage>
</organism>
<evidence type="ECO:0000313" key="2">
    <source>
        <dbReference type="EMBL" id="RDX92283.1"/>
    </source>
</evidence>
<comment type="caution">
    <text evidence="2">The sequence shown here is derived from an EMBL/GenBank/DDBJ whole genome shotgun (WGS) entry which is preliminary data.</text>
</comment>
<name>A0A371GPK7_MUCPR</name>
<feature type="domain" description="Retrotransposon gag" evidence="1">
    <location>
        <begin position="88"/>
        <end position="152"/>
    </location>
</feature>
<dbReference type="Pfam" id="PF03732">
    <property type="entry name" value="Retrotrans_gag"/>
    <property type="match status" value="1"/>
</dbReference>
<dbReference type="EMBL" id="QJKJ01004907">
    <property type="protein sequence ID" value="RDX92283.1"/>
    <property type="molecule type" value="Genomic_DNA"/>
</dbReference>
<dbReference type="Proteomes" id="UP000257109">
    <property type="component" value="Unassembled WGS sequence"/>
</dbReference>
<gene>
    <name evidence="2" type="ORF">CR513_25614</name>
</gene>
<keyword evidence="3" id="KW-1185">Reference proteome</keyword>
<dbReference type="InterPro" id="IPR005162">
    <property type="entry name" value="Retrotrans_gag_dom"/>
</dbReference>
<proteinExistence type="predicted"/>
<reference evidence="2" key="1">
    <citation type="submission" date="2018-05" db="EMBL/GenBank/DDBJ databases">
        <title>Draft genome of Mucuna pruriens seed.</title>
        <authorList>
            <person name="Nnadi N.E."/>
            <person name="Vos R."/>
            <person name="Hasami M.H."/>
            <person name="Devisetty U.K."/>
            <person name="Aguiy J.C."/>
        </authorList>
    </citation>
    <scope>NUCLEOTIDE SEQUENCE [LARGE SCALE GENOMIC DNA]</scope>
    <source>
        <strain evidence="2">JCA_2017</strain>
    </source>
</reference>
<evidence type="ECO:0000313" key="3">
    <source>
        <dbReference type="Proteomes" id="UP000257109"/>
    </source>
</evidence>
<evidence type="ECO:0000259" key="1">
    <source>
        <dbReference type="Pfam" id="PF03732"/>
    </source>
</evidence>